<organism evidence="2 3">
    <name type="scientific">Ideonella lacteola</name>
    <dbReference type="NCBI Taxonomy" id="2984193"/>
    <lineage>
        <taxon>Bacteria</taxon>
        <taxon>Pseudomonadati</taxon>
        <taxon>Pseudomonadota</taxon>
        <taxon>Betaproteobacteria</taxon>
        <taxon>Burkholderiales</taxon>
        <taxon>Sphaerotilaceae</taxon>
        <taxon>Ideonella</taxon>
    </lineage>
</organism>
<sequence length="125" mass="12908">MWPHRPIGRMLITLAIALLGGLALLLDAAAPPGDGHLVAWHAVSMLTLAGLAAWALWSPQLPRSTGQLLAGVLGGLLAGGAALAAQRLPANGASSSMASVMTAVLLMAATLFAIGTRWARREIRW</sequence>
<reference evidence="2 3" key="1">
    <citation type="submission" date="2024-04" db="EMBL/GenBank/DDBJ databases">
        <title>Novel species of the genus Ideonella isolated from streams.</title>
        <authorList>
            <person name="Lu H."/>
        </authorList>
    </citation>
    <scope>NUCLEOTIDE SEQUENCE [LARGE SCALE GENOMIC DNA]</scope>
    <source>
        <strain evidence="2 3">DXS29W</strain>
    </source>
</reference>
<feature type="transmembrane region" description="Helical" evidence="1">
    <location>
        <begin position="38"/>
        <end position="56"/>
    </location>
</feature>
<keyword evidence="1" id="KW-0812">Transmembrane</keyword>
<evidence type="ECO:0000313" key="3">
    <source>
        <dbReference type="Proteomes" id="UP001371218"/>
    </source>
</evidence>
<keyword evidence="1" id="KW-1133">Transmembrane helix</keyword>
<feature type="transmembrane region" description="Helical" evidence="1">
    <location>
        <begin position="97"/>
        <end position="119"/>
    </location>
</feature>
<gene>
    <name evidence="2" type="ORF">AACH06_01925</name>
</gene>
<proteinExistence type="predicted"/>
<name>A0ABU9BIM0_9BURK</name>
<feature type="transmembrane region" description="Helical" evidence="1">
    <location>
        <begin position="68"/>
        <end position="85"/>
    </location>
</feature>
<accession>A0ABU9BIM0</accession>
<evidence type="ECO:0000256" key="1">
    <source>
        <dbReference type="SAM" id="Phobius"/>
    </source>
</evidence>
<protein>
    <submittedName>
        <fullName evidence="2">Uncharacterized protein</fullName>
    </submittedName>
</protein>
<evidence type="ECO:0000313" key="2">
    <source>
        <dbReference type="EMBL" id="MEK8029566.1"/>
    </source>
</evidence>
<dbReference type="RefSeq" id="WP_341423903.1">
    <property type="nucleotide sequence ID" value="NZ_JBBUTG010000001.1"/>
</dbReference>
<dbReference type="EMBL" id="JBBUTG010000001">
    <property type="protein sequence ID" value="MEK8029566.1"/>
    <property type="molecule type" value="Genomic_DNA"/>
</dbReference>
<keyword evidence="1" id="KW-0472">Membrane</keyword>
<comment type="caution">
    <text evidence="2">The sequence shown here is derived from an EMBL/GenBank/DDBJ whole genome shotgun (WGS) entry which is preliminary data.</text>
</comment>
<keyword evidence="3" id="KW-1185">Reference proteome</keyword>
<dbReference type="Proteomes" id="UP001371218">
    <property type="component" value="Unassembled WGS sequence"/>
</dbReference>